<sequence length="114" mass="13263">MVSTDLFGYDPEMSCSHDKVRDYSMERDNTLNIPSYNFYASTLRFLDKFKDCLASVSRPIRRGPYFNNTKAKKPQLTRHYKQFNESDIASLNNNNDDENDDGDNDDDDADDDEQ</sequence>
<gene>
    <name evidence="2" type="ORF">KUTeg_009900</name>
</gene>
<dbReference type="EMBL" id="JARBDR010000440">
    <property type="protein sequence ID" value="KAJ8312527.1"/>
    <property type="molecule type" value="Genomic_DNA"/>
</dbReference>
<dbReference type="Proteomes" id="UP001217089">
    <property type="component" value="Unassembled WGS sequence"/>
</dbReference>
<dbReference type="Pfam" id="PF10344">
    <property type="entry name" value="Hobbit"/>
    <property type="match status" value="1"/>
</dbReference>
<evidence type="ECO:0000256" key="1">
    <source>
        <dbReference type="SAM" id="MobiDB-lite"/>
    </source>
</evidence>
<evidence type="ECO:0000313" key="2">
    <source>
        <dbReference type="EMBL" id="KAJ8312527.1"/>
    </source>
</evidence>
<protein>
    <submittedName>
        <fullName evidence="2">Uncharacterized protein</fullName>
    </submittedName>
</protein>
<evidence type="ECO:0000313" key="3">
    <source>
        <dbReference type="Proteomes" id="UP001217089"/>
    </source>
</evidence>
<proteinExistence type="predicted"/>
<accession>A0ABQ9F896</accession>
<organism evidence="2 3">
    <name type="scientific">Tegillarca granosa</name>
    <name type="common">Malaysian cockle</name>
    <name type="synonym">Anadara granosa</name>
    <dbReference type="NCBI Taxonomy" id="220873"/>
    <lineage>
        <taxon>Eukaryota</taxon>
        <taxon>Metazoa</taxon>
        <taxon>Spiralia</taxon>
        <taxon>Lophotrochozoa</taxon>
        <taxon>Mollusca</taxon>
        <taxon>Bivalvia</taxon>
        <taxon>Autobranchia</taxon>
        <taxon>Pteriomorphia</taxon>
        <taxon>Arcoida</taxon>
        <taxon>Arcoidea</taxon>
        <taxon>Arcidae</taxon>
        <taxon>Tegillarca</taxon>
    </lineage>
</organism>
<feature type="compositionally biased region" description="Acidic residues" evidence="1">
    <location>
        <begin position="95"/>
        <end position="114"/>
    </location>
</feature>
<dbReference type="InterPro" id="IPR045167">
    <property type="entry name" value="Hobbit"/>
</dbReference>
<comment type="caution">
    <text evidence="2">The sequence shown here is derived from an EMBL/GenBank/DDBJ whole genome shotgun (WGS) entry which is preliminary data.</text>
</comment>
<feature type="region of interest" description="Disordered" evidence="1">
    <location>
        <begin position="86"/>
        <end position="114"/>
    </location>
</feature>
<name>A0ABQ9F896_TEGGR</name>
<reference evidence="2 3" key="1">
    <citation type="submission" date="2022-12" db="EMBL/GenBank/DDBJ databases">
        <title>Chromosome-level genome of Tegillarca granosa.</title>
        <authorList>
            <person name="Kim J."/>
        </authorList>
    </citation>
    <scope>NUCLEOTIDE SEQUENCE [LARGE SCALE GENOMIC DNA]</scope>
    <source>
        <strain evidence="2">Teg-2019</strain>
        <tissue evidence="2">Adductor muscle</tissue>
    </source>
</reference>
<keyword evidence="3" id="KW-1185">Reference proteome</keyword>